<dbReference type="OrthoDB" id="3686095at2759"/>
<keyword evidence="3" id="KW-1185">Reference proteome</keyword>
<keyword evidence="1" id="KW-0812">Transmembrane</keyword>
<feature type="transmembrane region" description="Helical" evidence="1">
    <location>
        <begin position="80"/>
        <end position="104"/>
    </location>
</feature>
<accession>A0A6A5QG78</accession>
<gene>
    <name evidence="2" type="ORF">BDU57DRAFT_323708</name>
</gene>
<evidence type="ECO:0000256" key="1">
    <source>
        <dbReference type="SAM" id="Phobius"/>
    </source>
</evidence>
<evidence type="ECO:0000313" key="3">
    <source>
        <dbReference type="Proteomes" id="UP000800096"/>
    </source>
</evidence>
<name>A0A6A5QG78_AMPQU</name>
<dbReference type="Proteomes" id="UP000800096">
    <property type="component" value="Unassembled WGS sequence"/>
</dbReference>
<dbReference type="AlphaFoldDB" id="A0A6A5QG78"/>
<organism evidence="2 3">
    <name type="scientific">Ampelomyces quisqualis</name>
    <name type="common">Powdery mildew agent</name>
    <dbReference type="NCBI Taxonomy" id="50730"/>
    <lineage>
        <taxon>Eukaryota</taxon>
        <taxon>Fungi</taxon>
        <taxon>Dikarya</taxon>
        <taxon>Ascomycota</taxon>
        <taxon>Pezizomycotina</taxon>
        <taxon>Dothideomycetes</taxon>
        <taxon>Pleosporomycetidae</taxon>
        <taxon>Pleosporales</taxon>
        <taxon>Pleosporineae</taxon>
        <taxon>Phaeosphaeriaceae</taxon>
        <taxon>Ampelomyces</taxon>
    </lineage>
</organism>
<sequence>MTTLDYKPLTPYSDLDDTAFANTTLCPRYAEDDPTSAPPSPASIHAFDVLDSIPWRRSYISLDPGTEHARLRVRWKNQKLRAIVFFLLVAMLGLGCGVAAYTAVKYGKKQHKAW</sequence>
<dbReference type="EMBL" id="ML979138">
    <property type="protein sequence ID" value="KAF1913820.1"/>
    <property type="molecule type" value="Genomic_DNA"/>
</dbReference>
<evidence type="ECO:0000313" key="2">
    <source>
        <dbReference type="EMBL" id="KAF1913820.1"/>
    </source>
</evidence>
<keyword evidence="1" id="KW-1133">Transmembrane helix</keyword>
<reference evidence="2" key="1">
    <citation type="journal article" date="2020" name="Stud. Mycol.">
        <title>101 Dothideomycetes genomes: a test case for predicting lifestyles and emergence of pathogens.</title>
        <authorList>
            <person name="Haridas S."/>
            <person name="Albert R."/>
            <person name="Binder M."/>
            <person name="Bloem J."/>
            <person name="Labutti K."/>
            <person name="Salamov A."/>
            <person name="Andreopoulos B."/>
            <person name="Baker S."/>
            <person name="Barry K."/>
            <person name="Bills G."/>
            <person name="Bluhm B."/>
            <person name="Cannon C."/>
            <person name="Castanera R."/>
            <person name="Culley D."/>
            <person name="Daum C."/>
            <person name="Ezra D."/>
            <person name="Gonzalez J."/>
            <person name="Henrissat B."/>
            <person name="Kuo A."/>
            <person name="Liang C."/>
            <person name="Lipzen A."/>
            <person name="Lutzoni F."/>
            <person name="Magnuson J."/>
            <person name="Mondo S."/>
            <person name="Nolan M."/>
            <person name="Ohm R."/>
            <person name="Pangilinan J."/>
            <person name="Park H.-J."/>
            <person name="Ramirez L."/>
            <person name="Alfaro M."/>
            <person name="Sun H."/>
            <person name="Tritt A."/>
            <person name="Yoshinaga Y."/>
            <person name="Zwiers L.-H."/>
            <person name="Turgeon B."/>
            <person name="Goodwin S."/>
            <person name="Spatafora J."/>
            <person name="Crous P."/>
            <person name="Grigoriev I."/>
        </authorList>
    </citation>
    <scope>NUCLEOTIDE SEQUENCE</scope>
    <source>
        <strain evidence="2">HMLAC05119</strain>
    </source>
</reference>
<proteinExistence type="predicted"/>
<protein>
    <submittedName>
        <fullName evidence="2">Uncharacterized protein</fullName>
    </submittedName>
</protein>
<keyword evidence="1" id="KW-0472">Membrane</keyword>